<feature type="region of interest" description="Disordered" evidence="1">
    <location>
        <begin position="1"/>
        <end position="42"/>
    </location>
</feature>
<evidence type="ECO:0000313" key="3">
    <source>
        <dbReference type="Proteomes" id="UP000054538"/>
    </source>
</evidence>
<dbReference type="AlphaFoldDB" id="A0A0D0E274"/>
<dbReference type="InParanoid" id="A0A0D0E274"/>
<proteinExistence type="predicted"/>
<evidence type="ECO:0000313" key="2">
    <source>
        <dbReference type="EMBL" id="KIK90865.1"/>
    </source>
</evidence>
<reference evidence="3" key="2">
    <citation type="submission" date="2015-01" db="EMBL/GenBank/DDBJ databases">
        <title>Evolutionary Origins and Diversification of the Mycorrhizal Mutualists.</title>
        <authorList>
            <consortium name="DOE Joint Genome Institute"/>
            <consortium name="Mycorrhizal Genomics Consortium"/>
            <person name="Kohler A."/>
            <person name="Kuo A."/>
            <person name="Nagy L.G."/>
            <person name="Floudas D."/>
            <person name="Copeland A."/>
            <person name="Barry K.W."/>
            <person name="Cichocki N."/>
            <person name="Veneault-Fourrey C."/>
            <person name="LaButti K."/>
            <person name="Lindquist E.A."/>
            <person name="Lipzen A."/>
            <person name="Lundell T."/>
            <person name="Morin E."/>
            <person name="Murat C."/>
            <person name="Riley R."/>
            <person name="Ohm R."/>
            <person name="Sun H."/>
            <person name="Tunlid A."/>
            <person name="Henrissat B."/>
            <person name="Grigoriev I.V."/>
            <person name="Hibbett D.S."/>
            <person name="Martin F."/>
        </authorList>
    </citation>
    <scope>NUCLEOTIDE SEQUENCE [LARGE SCALE GENOMIC DNA]</scope>
    <source>
        <strain evidence="3">Ve08.2h10</strain>
    </source>
</reference>
<dbReference type="Proteomes" id="UP000054538">
    <property type="component" value="Unassembled WGS sequence"/>
</dbReference>
<dbReference type="EMBL" id="KN825460">
    <property type="protein sequence ID" value="KIK90865.1"/>
    <property type="molecule type" value="Genomic_DNA"/>
</dbReference>
<evidence type="ECO:0000256" key="1">
    <source>
        <dbReference type="SAM" id="MobiDB-lite"/>
    </source>
</evidence>
<accession>A0A0D0E274</accession>
<feature type="compositionally biased region" description="Basic residues" evidence="1">
    <location>
        <begin position="21"/>
        <end position="32"/>
    </location>
</feature>
<sequence length="65" mass="7014">MAKVVSHTLKKSSLVSALKPASKKATKANKKNSRADKDIKKAHPIIHWAKPNNLPLTSENLQGSG</sequence>
<keyword evidence="3" id="KW-1185">Reference proteome</keyword>
<organism evidence="2 3">
    <name type="scientific">Paxillus rubicundulus Ve08.2h10</name>
    <dbReference type="NCBI Taxonomy" id="930991"/>
    <lineage>
        <taxon>Eukaryota</taxon>
        <taxon>Fungi</taxon>
        <taxon>Dikarya</taxon>
        <taxon>Basidiomycota</taxon>
        <taxon>Agaricomycotina</taxon>
        <taxon>Agaricomycetes</taxon>
        <taxon>Agaricomycetidae</taxon>
        <taxon>Boletales</taxon>
        <taxon>Paxilineae</taxon>
        <taxon>Paxillaceae</taxon>
        <taxon>Paxillus</taxon>
    </lineage>
</organism>
<dbReference type="HOGENOM" id="CLU_2850383_0_0_1"/>
<name>A0A0D0E274_9AGAM</name>
<reference evidence="2 3" key="1">
    <citation type="submission" date="2014-04" db="EMBL/GenBank/DDBJ databases">
        <authorList>
            <consortium name="DOE Joint Genome Institute"/>
            <person name="Kuo A."/>
            <person name="Kohler A."/>
            <person name="Jargeat P."/>
            <person name="Nagy L.G."/>
            <person name="Floudas D."/>
            <person name="Copeland A."/>
            <person name="Barry K.W."/>
            <person name="Cichocki N."/>
            <person name="Veneault-Fourrey C."/>
            <person name="LaButti K."/>
            <person name="Lindquist E.A."/>
            <person name="Lipzen A."/>
            <person name="Lundell T."/>
            <person name="Morin E."/>
            <person name="Murat C."/>
            <person name="Sun H."/>
            <person name="Tunlid A."/>
            <person name="Henrissat B."/>
            <person name="Grigoriev I.V."/>
            <person name="Hibbett D.S."/>
            <person name="Martin F."/>
            <person name="Nordberg H.P."/>
            <person name="Cantor M.N."/>
            <person name="Hua S.X."/>
        </authorList>
    </citation>
    <scope>NUCLEOTIDE SEQUENCE [LARGE SCALE GENOMIC DNA]</scope>
    <source>
        <strain evidence="2 3">Ve08.2h10</strain>
    </source>
</reference>
<protein>
    <submittedName>
        <fullName evidence="2">Uncharacterized protein</fullName>
    </submittedName>
</protein>
<gene>
    <name evidence="2" type="ORF">PAXRUDRAFT_14102</name>
</gene>